<dbReference type="InterPro" id="IPR030918">
    <property type="entry name" value="PT_fungal_PKS"/>
</dbReference>
<dbReference type="Gene3D" id="3.30.70.3290">
    <property type="match status" value="1"/>
</dbReference>
<reference evidence="10" key="1">
    <citation type="submission" date="2017-03" db="EMBL/GenBank/DDBJ databases">
        <authorList>
            <person name="Sharma R."/>
            <person name="Thines M."/>
        </authorList>
    </citation>
    <scope>NUCLEOTIDE SEQUENCE [LARGE SCALE GENOMIC DNA]</scope>
</reference>
<dbReference type="InterPro" id="IPR001227">
    <property type="entry name" value="Ac_transferase_dom_sf"/>
</dbReference>
<organism evidence="9 10">
    <name type="scientific">Lasallia pustulata</name>
    <dbReference type="NCBI Taxonomy" id="136370"/>
    <lineage>
        <taxon>Eukaryota</taxon>
        <taxon>Fungi</taxon>
        <taxon>Dikarya</taxon>
        <taxon>Ascomycota</taxon>
        <taxon>Pezizomycotina</taxon>
        <taxon>Lecanoromycetes</taxon>
        <taxon>OSLEUM clade</taxon>
        <taxon>Umbilicariomycetidae</taxon>
        <taxon>Umbilicariales</taxon>
        <taxon>Umbilicariaceae</taxon>
        <taxon>Lasallia</taxon>
    </lineage>
</organism>
<dbReference type="InterPro" id="IPR014030">
    <property type="entry name" value="Ketoacyl_synth_N"/>
</dbReference>
<dbReference type="PROSITE" id="PS52019">
    <property type="entry name" value="PKS_MFAS_DH"/>
    <property type="match status" value="1"/>
</dbReference>
<dbReference type="Pfam" id="PF22621">
    <property type="entry name" value="CurL-like_PKS_C"/>
    <property type="match status" value="1"/>
</dbReference>
<dbReference type="PROSITE" id="PS00606">
    <property type="entry name" value="KS3_1"/>
    <property type="match status" value="1"/>
</dbReference>
<evidence type="ECO:0000256" key="4">
    <source>
        <dbReference type="PROSITE-ProRule" id="PRU01363"/>
    </source>
</evidence>
<dbReference type="PANTHER" id="PTHR43775:SF37">
    <property type="entry name" value="SI:DKEY-61P9.11"/>
    <property type="match status" value="1"/>
</dbReference>
<keyword evidence="3" id="KW-0808">Transferase</keyword>
<dbReference type="InterPro" id="IPR014043">
    <property type="entry name" value="Acyl_transferase_dom"/>
</dbReference>
<dbReference type="InterPro" id="IPR020806">
    <property type="entry name" value="PKS_PP-bd"/>
</dbReference>
<dbReference type="FunFam" id="3.10.129.110:FF:000001">
    <property type="entry name" value="Sterigmatocystin biosynthesis polyketide synthase"/>
    <property type="match status" value="1"/>
</dbReference>
<dbReference type="Gene3D" id="1.10.1200.10">
    <property type="entry name" value="ACP-like"/>
    <property type="match status" value="2"/>
</dbReference>
<feature type="domain" description="Carrier" evidence="6">
    <location>
        <begin position="1636"/>
        <end position="1713"/>
    </location>
</feature>
<feature type="domain" description="Carrier" evidence="6">
    <location>
        <begin position="1750"/>
        <end position="1827"/>
    </location>
</feature>
<dbReference type="Gene3D" id="3.40.366.10">
    <property type="entry name" value="Malonyl-Coenzyme A Acyl Carrier Protein, domain 2"/>
    <property type="match status" value="2"/>
</dbReference>
<dbReference type="InterPro" id="IPR050091">
    <property type="entry name" value="PKS_NRPS_Biosynth_Enz"/>
</dbReference>
<feature type="region of interest" description="C-terminal hotdog fold" evidence="4">
    <location>
        <begin position="1436"/>
        <end position="1583"/>
    </location>
</feature>
<dbReference type="PROSITE" id="PS52004">
    <property type="entry name" value="KS3_2"/>
    <property type="match status" value="1"/>
</dbReference>
<dbReference type="Pfam" id="PF02801">
    <property type="entry name" value="Ketoacyl-synt_C"/>
    <property type="match status" value="1"/>
</dbReference>
<dbReference type="GO" id="GO:0044550">
    <property type="term" value="P:secondary metabolite biosynthetic process"/>
    <property type="evidence" value="ECO:0007669"/>
    <property type="project" value="UniProtKB-ARBA"/>
</dbReference>
<dbReference type="SUPFAM" id="SSF55048">
    <property type="entry name" value="Probable ACP-binding domain of malonyl-CoA ACP transacylase"/>
    <property type="match status" value="1"/>
</dbReference>
<evidence type="ECO:0000256" key="3">
    <source>
        <dbReference type="ARBA" id="ARBA00022679"/>
    </source>
</evidence>
<evidence type="ECO:0000256" key="2">
    <source>
        <dbReference type="ARBA" id="ARBA00022553"/>
    </source>
</evidence>
<dbReference type="InterPro" id="IPR020841">
    <property type="entry name" value="PKS_Beta-ketoAc_synthase_dom"/>
</dbReference>
<evidence type="ECO:0000259" key="8">
    <source>
        <dbReference type="PROSITE" id="PS52019"/>
    </source>
</evidence>
<dbReference type="Gene3D" id="3.40.47.10">
    <property type="match status" value="1"/>
</dbReference>
<feature type="domain" description="Ketosynthase family 3 (KS3)" evidence="7">
    <location>
        <begin position="365"/>
        <end position="795"/>
    </location>
</feature>
<dbReference type="InterPro" id="IPR018201">
    <property type="entry name" value="Ketoacyl_synth_AS"/>
</dbReference>
<evidence type="ECO:0000256" key="5">
    <source>
        <dbReference type="SAM" id="MobiDB-lite"/>
    </source>
</evidence>
<dbReference type="PROSITE" id="PS00012">
    <property type="entry name" value="PHOSPHOPANTETHEINE"/>
    <property type="match status" value="1"/>
</dbReference>
<dbReference type="Pfam" id="PF00109">
    <property type="entry name" value="ketoacyl-synt"/>
    <property type="match status" value="1"/>
</dbReference>
<dbReference type="InterPro" id="IPR042104">
    <property type="entry name" value="PKS_dehydratase_sf"/>
</dbReference>
<dbReference type="Pfam" id="PF14765">
    <property type="entry name" value="PS-DH"/>
    <property type="match status" value="1"/>
</dbReference>
<evidence type="ECO:0000313" key="10">
    <source>
        <dbReference type="Proteomes" id="UP000192927"/>
    </source>
</evidence>
<dbReference type="GO" id="GO:0004315">
    <property type="term" value="F:3-oxoacyl-[acyl-carrier-protein] synthase activity"/>
    <property type="evidence" value="ECO:0007669"/>
    <property type="project" value="InterPro"/>
</dbReference>
<feature type="region of interest" description="Disordered" evidence="5">
    <location>
        <begin position="1820"/>
        <end position="1845"/>
    </location>
</feature>
<dbReference type="EMBL" id="FWEW01000274">
    <property type="protein sequence ID" value="SLM34324.1"/>
    <property type="molecule type" value="Genomic_DNA"/>
</dbReference>
<dbReference type="Gene3D" id="3.10.129.110">
    <property type="entry name" value="Polyketide synthase dehydratase"/>
    <property type="match status" value="1"/>
</dbReference>
<dbReference type="InterPro" id="IPR006162">
    <property type="entry name" value="Ppantetheine_attach_site"/>
</dbReference>
<evidence type="ECO:0000259" key="6">
    <source>
        <dbReference type="PROSITE" id="PS50075"/>
    </source>
</evidence>
<dbReference type="Gene3D" id="3.40.50.1820">
    <property type="entry name" value="alpha/beta hydrolase"/>
    <property type="match status" value="1"/>
</dbReference>
<feature type="compositionally biased region" description="Low complexity" evidence="5">
    <location>
        <begin position="1826"/>
        <end position="1845"/>
    </location>
</feature>
<feature type="domain" description="PKS/mFAS DH" evidence="8">
    <location>
        <begin position="1276"/>
        <end position="1583"/>
    </location>
</feature>
<dbReference type="GO" id="GO:0031177">
    <property type="term" value="F:phosphopantetheine binding"/>
    <property type="evidence" value="ECO:0007669"/>
    <property type="project" value="InterPro"/>
</dbReference>
<dbReference type="GO" id="GO:0004312">
    <property type="term" value="F:fatty acid synthase activity"/>
    <property type="evidence" value="ECO:0007669"/>
    <property type="project" value="TreeGrafter"/>
</dbReference>
<dbReference type="InterPro" id="IPR016035">
    <property type="entry name" value="Acyl_Trfase/lysoPLipase"/>
</dbReference>
<dbReference type="InterPro" id="IPR029058">
    <property type="entry name" value="AB_hydrolase_fold"/>
</dbReference>
<dbReference type="InterPro" id="IPR032088">
    <property type="entry name" value="SAT"/>
</dbReference>
<dbReference type="InterPro" id="IPR049551">
    <property type="entry name" value="PKS_DH_C"/>
</dbReference>
<dbReference type="Pfam" id="PF16073">
    <property type="entry name" value="SAT"/>
    <property type="match status" value="1"/>
</dbReference>
<dbReference type="InterPro" id="IPR001031">
    <property type="entry name" value="Thioesterase"/>
</dbReference>
<feature type="compositionally biased region" description="Polar residues" evidence="5">
    <location>
        <begin position="1631"/>
        <end position="1640"/>
    </location>
</feature>
<dbReference type="PANTHER" id="PTHR43775">
    <property type="entry name" value="FATTY ACID SYNTHASE"/>
    <property type="match status" value="1"/>
</dbReference>
<dbReference type="InterPro" id="IPR009081">
    <property type="entry name" value="PP-bd_ACP"/>
</dbReference>
<dbReference type="SMART" id="SM00823">
    <property type="entry name" value="PKS_PP"/>
    <property type="match status" value="2"/>
</dbReference>
<dbReference type="SUPFAM" id="SSF53901">
    <property type="entry name" value="Thiolase-like"/>
    <property type="match status" value="1"/>
</dbReference>
<dbReference type="InterPro" id="IPR049900">
    <property type="entry name" value="PKS_mFAS_DH"/>
</dbReference>
<dbReference type="InterPro" id="IPR014031">
    <property type="entry name" value="Ketoacyl_synth_C"/>
</dbReference>
<dbReference type="PROSITE" id="PS50075">
    <property type="entry name" value="CARRIER"/>
    <property type="match status" value="2"/>
</dbReference>
<dbReference type="SUPFAM" id="SSF47336">
    <property type="entry name" value="ACP-like"/>
    <property type="match status" value="2"/>
</dbReference>
<dbReference type="NCBIfam" id="TIGR04532">
    <property type="entry name" value="PT_fungal_PKS"/>
    <property type="match status" value="1"/>
</dbReference>
<feature type="compositionally biased region" description="Low complexity" evidence="5">
    <location>
        <begin position="1732"/>
        <end position="1749"/>
    </location>
</feature>
<dbReference type="CDD" id="cd00833">
    <property type="entry name" value="PKS"/>
    <property type="match status" value="1"/>
</dbReference>
<name>A0A1W5CTU5_9LECA</name>
<evidence type="ECO:0000259" key="7">
    <source>
        <dbReference type="PROSITE" id="PS52004"/>
    </source>
</evidence>
<dbReference type="Proteomes" id="UP000192927">
    <property type="component" value="Unassembled WGS sequence"/>
</dbReference>
<dbReference type="InterPro" id="IPR036736">
    <property type="entry name" value="ACP-like_sf"/>
</dbReference>
<evidence type="ECO:0000256" key="1">
    <source>
        <dbReference type="ARBA" id="ARBA00022450"/>
    </source>
</evidence>
<feature type="region of interest" description="Disordered" evidence="5">
    <location>
        <begin position="1588"/>
        <end position="1640"/>
    </location>
</feature>
<dbReference type="Pfam" id="PF00975">
    <property type="entry name" value="Thioesterase"/>
    <property type="match status" value="1"/>
</dbReference>
<dbReference type="SUPFAM" id="SSF53474">
    <property type="entry name" value="alpha/beta-Hydrolases"/>
    <property type="match status" value="1"/>
</dbReference>
<keyword evidence="10" id="KW-1185">Reference proteome</keyword>
<keyword evidence="2" id="KW-0597">Phosphoprotein</keyword>
<dbReference type="SMART" id="SM00825">
    <property type="entry name" value="PKS_KS"/>
    <property type="match status" value="1"/>
</dbReference>
<dbReference type="InterPro" id="IPR016039">
    <property type="entry name" value="Thiolase-like"/>
</dbReference>
<proteinExistence type="predicted"/>
<feature type="region of interest" description="N-terminal hotdog fold" evidence="4">
    <location>
        <begin position="1276"/>
        <end position="1410"/>
    </location>
</feature>
<evidence type="ECO:0000313" key="9">
    <source>
        <dbReference type="EMBL" id="SLM34324.1"/>
    </source>
</evidence>
<dbReference type="Pfam" id="PF00698">
    <property type="entry name" value="Acyl_transf_1"/>
    <property type="match status" value="1"/>
</dbReference>
<protein>
    <submittedName>
        <fullName evidence="9">Polyketide synthase</fullName>
    </submittedName>
</protein>
<feature type="region of interest" description="Disordered" evidence="5">
    <location>
        <begin position="1725"/>
        <end position="1749"/>
    </location>
</feature>
<dbReference type="GO" id="GO:0006633">
    <property type="term" value="P:fatty acid biosynthetic process"/>
    <property type="evidence" value="ECO:0007669"/>
    <property type="project" value="InterPro"/>
</dbReference>
<sequence length="2122" mass="229371">MAQRHLLLFGDQTVESYPTIKHLARQSKDSVTLQTFLRRATDALQSQIAKLNAFERARFFSFNSILGLAEAHVQSGVNDVVVSTVLLCIAQLGSLIIHAGNDPSILESTSSCDTHILGLCTGLLPAAAAATSRSADELLKLAPEVVCVSLRLALETSQRSIQLEQSTESWAVVVCGIPAAEQQKAIDHFHKSHTLPLGKYAYISAEADSSTTISGPPSTLALLFSSSDILSSASKVKLPICAAFHAPHLSKPEMSRIVGSSPLLDIHPKENAHIMSTGSSSTISAESLRLLLHQIIDDVLSNPLYWTKTVQAIVSSLGKADVILTTLGPTTVTKSLRRILETAGIKVTETGAVNLPQPDNIRGGSGDIAIIGMSGRFPGGESLDEFWKSIEQGRDLHKKIPKDRFDVETHCDPSGVLKNTTVTPFGCFMDHPGFFDARLFNMSPREAAQTDPTQRLILLTTYEALEMAGYSQDGTMSTDSRRIGTFFGQTTDDWRESNAGQNIDLYYVSGGMRAFGPGRLNYHFKWEGPSFSLDTACSSSSASVQMACAALLARDCDTAVAGGGNILTGSPMFSGLSRGSFLSPTGSCKTFDDDADGYCRGEGVGSIVLKRLEDAIADHDNIRGVIKSVVTNHSAHAISITHPHAETQERLYRSVLQSACMEPSEVGYIEMHGTGTQAGDTIEVESVTNIFGQGRKKDNPLYIGAVKANVGHGEAAAGITSLIKVMMMMQKDVVPPHPGIKGHINHRFPPLAKMNVHIPGSQIAFKAPSGGDGRRRVLLNNFNATGGNTCMLLEDGPQRVVDGVDPRSAHVIAMSARTSTSLQRNKLNLLEYLNANQDISLADLSYTTTARRMHHVFRTAHAVGTTKELIGSITKDLASANESSRGSGKPSIAFAFTGQGSQYPGMGKQLFDTCATFRESILEFNGICLRQGLPHFLEMVTDSKGDIAEMSPTQIQLGLVSLEVALARFWQSCGIEPDVVIGHSLGEYAALCVAGVLSDSDMLFLVGNRAKMMEEKCTANTHAMLAIQSPVESVLQTLKSEQLSSCEIACINGPSSTVVSGPIEDVKTLKHRLQASDIKTTLLEVPYAFHSAQMDPILSDFEVIARHVRFAKPTIAVASTLLGNLVKTEGIFTEQYLARQARHKVDFVGALRACTSQGVVNEQTLWVENGPASVCLGLVRSTLDLSPNRSLPSLKPNEDCWKTITKALANAYNSGAKILWPDYHKEYENALTLLDLPTYAFDLKDYWLQYEGDWALKTNDTVSTSLPSPAFSTTCLQRVETETYSNDKGSVVFVSNAAEPKLYAAIQGHLVTGVGLCPSSVYSDMAFTAASYIHSKMEPSKPIPAMDVAKMEVFHPLIVLPNNPDQLIRVSAVRTAGADSVDVSFSSQNGSDTRDHGHCSVHFGIGEEWKSKWARNAYLVKTRIDGLTNSAQVGVSHKILRKMVYKLFAALVAYDEKYHGLEEVFMDSELHEAAATVKFQTSAADGNFTYSPYWIDSIVHLAGFVLNGSVNTPEDVVYISHGWKSLRIAGPLSEDTCYGSYVRMQPTGSRGVYAGDVYMFEGSEVVAVCTGLKFQEMKKNVLQTLLGTSKGPMQTKESHLRGPATTVDTSAGARASKKRVAKASGSSARKQTTNSATSRPSFSGVLHAIASEVKIDVTDFADDSNWGDLGIDSLLTISIMSNLRTQMGLDLPTAIFTMYPTVTELRAFFEDQYGGPDPVEVVDLDDSDSSTDVDTPSNELDSSVTSVSSSDPMGAADVFISAVATETGIDASEIEPSTLFADLGVDSLMSIAVLGAVKDRTGRMLPASIFTDYPSVADLRKALGNPSEPQQSSPKPKPKSGSQYSSHPVFLQGRLNTGLPTLFMIADGAGSAASYLNLPPMPFGIPVYALESPFLHCPLEFTCSFEEMAKMYVEEIRNLQPRGPYMLGGWSLGGIHAYEVARQLIAQGEKVKGIIMVDSPCPKALPHMPDPTIELMEQTGVFIGIKRAGKPDQPMPLSTKQHLVSCVKALKVYEGIPMPPGHRPDHVEMIWAKDGVFERVSETIKQAAEPEPAGAPEAEETHGLKKDWLTAERKSFGPNGWDRLVGDMVCHAIDGDHFSIMNPPRIKVTGAIIYSAVKKFME</sequence>
<accession>A0A1W5CTU5</accession>
<dbReference type="SMART" id="SM00827">
    <property type="entry name" value="PKS_AT"/>
    <property type="match status" value="1"/>
</dbReference>
<keyword evidence="1" id="KW-0596">Phosphopantetheine</keyword>
<dbReference type="Pfam" id="PF00550">
    <property type="entry name" value="PP-binding"/>
    <property type="match status" value="2"/>
</dbReference>
<feature type="active site" description="Proton donor; for dehydratase activity" evidence="4">
    <location>
        <position position="1496"/>
    </location>
</feature>
<dbReference type="SUPFAM" id="SSF52151">
    <property type="entry name" value="FabD/lysophospholipase-like"/>
    <property type="match status" value="1"/>
</dbReference>
<feature type="active site" description="Proton acceptor; for dehydratase activity" evidence="4">
    <location>
        <position position="1309"/>
    </location>
</feature>
<dbReference type="InterPro" id="IPR016036">
    <property type="entry name" value="Malonyl_transacylase_ACP-bd"/>
</dbReference>